<gene>
    <name evidence="4" type="ordered locus">SNE_B24510</name>
</gene>
<dbReference type="KEGG" id="sng:SNE_B24510"/>
<dbReference type="Pfam" id="PF07732">
    <property type="entry name" value="Cu-oxidase_3"/>
    <property type="match status" value="1"/>
</dbReference>
<keyword evidence="5" id="KW-1185">Reference proteome</keyword>
<dbReference type="InterPro" id="IPR011707">
    <property type="entry name" value="Cu-oxidase-like_N"/>
</dbReference>
<organism evidence="4 5">
    <name type="scientific">Simkania negevensis (strain ATCC VR-1471 / DSM 27360 / Z)</name>
    <dbReference type="NCBI Taxonomy" id="331113"/>
    <lineage>
        <taxon>Bacteria</taxon>
        <taxon>Pseudomonadati</taxon>
        <taxon>Chlamydiota</taxon>
        <taxon>Chlamydiia</taxon>
        <taxon>Parachlamydiales</taxon>
        <taxon>Simkaniaceae</taxon>
        <taxon>Simkania</taxon>
    </lineage>
</organism>
<dbReference type="HOGENOM" id="CLU_034184_0_0_0"/>
<keyword evidence="1" id="KW-0732">Signal</keyword>
<evidence type="ECO:0000256" key="1">
    <source>
        <dbReference type="SAM" id="SignalP"/>
    </source>
</evidence>
<sequence>MSKFFGLCFLVLLSSVSYGKCTIPPRPWAQAEKENLAPGIPHKDYTPAVVPNGSTANYKIIEGVKVFHLTAEEIEWEVASGFKIHTWGFNGSVPGPMIEVAEGDKVRIYVTNKLPAPTTVHWHGVLIICGMDGVAGVTQPAIPPGETYLYEFIFPDSGTFMYHPHFDSMTQEGMGLTGMILVHKREPDVTKRPDRDFAIMLHEWNIDVGTARPNTLKMDFNVLTMNGKVMPATEPLVAELGDTVWVRYGNLSAMDHHPIHLHGYSFKIIGSDGGWAENKSILLPETTVLVPVGAAKVIEFLADNPGDWIFHCHMTHHTMNQMGHEFPNMVGMEVGDFDEKVRALIPGYMTMGTTGMRDMTKTGMPIPKNSIPMLGYDGPFGQTVLGGMANILRVREKTDHYKDPGPYSFPRGSIAAPATHGDLLRDGIIVDH</sequence>
<feature type="signal peptide" evidence="1">
    <location>
        <begin position="1"/>
        <end position="19"/>
    </location>
</feature>
<evidence type="ECO:0000259" key="3">
    <source>
        <dbReference type="Pfam" id="PF07732"/>
    </source>
</evidence>
<feature type="domain" description="Plastocyanin-like" evidence="3">
    <location>
        <begin position="73"/>
        <end position="186"/>
    </location>
</feature>
<dbReference type="InterPro" id="IPR008972">
    <property type="entry name" value="Cupredoxin"/>
</dbReference>
<accession>F8L2W4</accession>
<evidence type="ECO:0000313" key="4">
    <source>
        <dbReference type="EMBL" id="CCB87810.1"/>
    </source>
</evidence>
<dbReference type="PANTHER" id="PTHR11709">
    <property type="entry name" value="MULTI-COPPER OXIDASE"/>
    <property type="match status" value="1"/>
</dbReference>
<dbReference type="GO" id="GO:0005507">
    <property type="term" value="F:copper ion binding"/>
    <property type="evidence" value="ECO:0007669"/>
    <property type="project" value="InterPro"/>
</dbReference>
<evidence type="ECO:0000259" key="2">
    <source>
        <dbReference type="Pfam" id="PF07731"/>
    </source>
</evidence>
<protein>
    <submittedName>
        <fullName evidence="4">Multicopper oxidase domain protein</fullName>
    </submittedName>
</protein>
<dbReference type="CDD" id="cd13860">
    <property type="entry name" value="CuRO_1_2dMco_1"/>
    <property type="match status" value="1"/>
</dbReference>
<proteinExistence type="predicted"/>
<keyword evidence="4" id="KW-0614">Plasmid</keyword>
<dbReference type="InterPro" id="IPR011706">
    <property type="entry name" value="Cu-oxidase_C"/>
</dbReference>
<dbReference type="Pfam" id="PF07731">
    <property type="entry name" value="Cu-oxidase_2"/>
    <property type="match status" value="1"/>
</dbReference>
<dbReference type="GO" id="GO:0016491">
    <property type="term" value="F:oxidoreductase activity"/>
    <property type="evidence" value="ECO:0007669"/>
    <property type="project" value="UniProtKB-KW"/>
</dbReference>
<dbReference type="eggNOG" id="COG2132">
    <property type="taxonomic scope" value="Bacteria"/>
</dbReference>
<dbReference type="InterPro" id="IPR045087">
    <property type="entry name" value="Cu-oxidase_fam"/>
</dbReference>
<dbReference type="Proteomes" id="UP000000496">
    <property type="component" value="Plasmid pSn"/>
</dbReference>
<dbReference type="SUPFAM" id="SSF49503">
    <property type="entry name" value="Cupredoxins"/>
    <property type="match status" value="2"/>
</dbReference>
<name>F8L2W4_SIMNZ</name>
<dbReference type="AlphaFoldDB" id="F8L2W4"/>
<dbReference type="EMBL" id="FR872581">
    <property type="protein sequence ID" value="CCB87810.1"/>
    <property type="molecule type" value="Genomic_DNA"/>
</dbReference>
<dbReference type="CDD" id="cd04202">
    <property type="entry name" value="CuRO_D2_2dMcoN_like"/>
    <property type="match status" value="1"/>
</dbReference>
<dbReference type="Gene3D" id="2.60.40.420">
    <property type="entry name" value="Cupredoxins - blue copper proteins"/>
    <property type="match status" value="1"/>
</dbReference>
<feature type="domain" description="Plastocyanin-like" evidence="2">
    <location>
        <begin position="213"/>
        <end position="328"/>
    </location>
</feature>
<reference key="1">
    <citation type="journal article" date="2011" name="Mol. Biol. Evol.">
        <title>Unity in variety -- the pan-genome of the Chlamydiae.</title>
        <authorList>
            <person name="Collingro A."/>
            <person name="Tischler P."/>
            <person name="Weinmaier T."/>
            <person name="Penz T."/>
            <person name="Heinz E."/>
            <person name="Brunham R.C."/>
            <person name="Read T.D."/>
            <person name="Bavoil P.M."/>
            <person name="Sachse K."/>
            <person name="Kahane S."/>
            <person name="Friedman M.G."/>
            <person name="Rattei T."/>
            <person name="Myers G.S.A."/>
            <person name="Horn M."/>
        </authorList>
    </citation>
    <scope>NUCLEOTIDE SEQUENCE</scope>
    <source>
        <strain>Z</strain>
    </source>
</reference>
<reference evidence="4 5" key="2">
    <citation type="journal article" date="2011" name="Mol. Biol. Evol.">
        <title>Unity in variety--the pan-genome of the Chlamydiae.</title>
        <authorList>
            <person name="Collingro A."/>
            <person name="Tischler P."/>
            <person name="Weinmaier T."/>
            <person name="Penz T."/>
            <person name="Heinz E."/>
            <person name="Brunham R.C."/>
            <person name="Read T.D."/>
            <person name="Bavoil P.M."/>
            <person name="Sachse K."/>
            <person name="Kahane S."/>
            <person name="Friedman M.G."/>
            <person name="Rattei T."/>
            <person name="Myers G.S."/>
            <person name="Horn M."/>
        </authorList>
    </citation>
    <scope>NUCLEOTIDE SEQUENCE [LARGE SCALE GENOMIC DNA]</scope>
    <source>
        <strain evidence="5">ATCC VR-1471 / Z</strain>
        <plasmid evidence="4 5">pSn</plasmid>
    </source>
</reference>
<geneLocation type="plasmid" evidence="4 5">
    <name>pSn</name>
</geneLocation>
<feature type="chain" id="PRO_5003379178" evidence="1">
    <location>
        <begin position="20"/>
        <end position="432"/>
    </location>
</feature>
<dbReference type="OrthoDB" id="9757546at2"/>
<evidence type="ECO:0000313" key="5">
    <source>
        <dbReference type="Proteomes" id="UP000000496"/>
    </source>
</evidence>
<dbReference type="RefSeq" id="WP_013935044.1">
    <property type="nucleotide sequence ID" value="NC_015710.1"/>
</dbReference>